<protein>
    <submittedName>
        <fullName evidence="1">Uncharacterized protein</fullName>
    </submittedName>
</protein>
<sequence length="89" mass="10456">MNQNQINSDDMKKLDEIQDLIEESELKIQEVISLKMLEVGRPDEIDTLMKNMDKMINIAESIESLDIKTIAEENIKFYDNTLHEKMKQI</sequence>
<evidence type="ECO:0000313" key="2">
    <source>
        <dbReference type="Proteomes" id="UP000220691"/>
    </source>
</evidence>
<evidence type="ECO:0000313" key="1">
    <source>
        <dbReference type="EMBL" id="PEN97787.1"/>
    </source>
</evidence>
<dbReference type="AlphaFoldDB" id="A0A9X6UC35"/>
<proteinExistence type="predicted"/>
<dbReference type="EMBL" id="NUAN01000071">
    <property type="protein sequence ID" value="PEN97787.1"/>
    <property type="molecule type" value="Genomic_DNA"/>
</dbReference>
<dbReference type="Proteomes" id="UP000220691">
    <property type="component" value="Unassembled WGS sequence"/>
</dbReference>
<accession>A0A9X6UC35</accession>
<comment type="caution">
    <text evidence="1">The sequence shown here is derived from an EMBL/GenBank/DDBJ whole genome shotgun (WGS) entry which is preliminary data.</text>
</comment>
<name>A0A9X6UC35_BACCE</name>
<reference evidence="1 2" key="1">
    <citation type="submission" date="2017-09" db="EMBL/GenBank/DDBJ databases">
        <title>Large-scale bioinformatics analysis of Bacillus genomes uncovers conserved roles of natural products in bacterial physiology.</title>
        <authorList>
            <consortium name="Agbiome Team Llc"/>
            <person name="Bleich R.M."/>
            <person name="Kirk G.J."/>
            <person name="Santa Maria K.C."/>
            <person name="Allen S.E."/>
            <person name="Farag S."/>
            <person name="Shank E.A."/>
            <person name="Bowers A."/>
        </authorList>
    </citation>
    <scope>NUCLEOTIDE SEQUENCE [LARGE SCALE GENOMIC DNA]</scope>
    <source>
        <strain evidence="1 2">AFS027647</strain>
    </source>
</reference>
<dbReference type="RefSeq" id="WP_098126387.1">
    <property type="nucleotide sequence ID" value="NZ_NUAN01000071.1"/>
</dbReference>
<organism evidence="1 2">
    <name type="scientific">Bacillus cereus</name>
    <dbReference type="NCBI Taxonomy" id="1396"/>
    <lineage>
        <taxon>Bacteria</taxon>
        <taxon>Bacillati</taxon>
        <taxon>Bacillota</taxon>
        <taxon>Bacilli</taxon>
        <taxon>Bacillales</taxon>
        <taxon>Bacillaceae</taxon>
        <taxon>Bacillus</taxon>
        <taxon>Bacillus cereus group</taxon>
    </lineage>
</organism>
<gene>
    <name evidence="1" type="ORF">CN553_12105</name>
</gene>